<name>W4GF86_APHAT</name>
<evidence type="ECO:0000313" key="1">
    <source>
        <dbReference type="EMBL" id="ETV77608.1"/>
    </source>
</evidence>
<reference evidence="1" key="1">
    <citation type="submission" date="2013-12" db="EMBL/GenBank/DDBJ databases">
        <title>The Genome Sequence of Aphanomyces astaci APO3.</title>
        <authorList>
            <consortium name="The Broad Institute Genomics Platform"/>
            <person name="Russ C."/>
            <person name="Tyler B."/>
            <person name="van West P."/>
            <person name="Dieguez-Uribeondo J."/>
            <person name="Young S.K."/>
            <person name="Zeng Q."/>
            <person name="Gargeya S."/>
            <person name="Fitzgerald M."/>
            <person name="Abouelleil A."/>
            <person name="Alvarado L."/>
            <person name="Chapman S.B."/>
            <person name="Gainer-Dewar J."/>
            <person name="Goldberg J."/>
            <person name="Griggs A."/>
            <person name="Gujja S."/>
            <person name="Hansen M."/>
            <person name="Howarth C."/>
            <person name="Imamovic A."/>
            <person name="Ireland A."/>
            <person name="Larimer J."/>
            <person name="McCowan C."/>
            <person name="Murphy C."/>
            <person name="Pearson M."/>
            <person name="Poon T.W."/>
            <person name="Priest M."/>
            <person name="Roberts A."/>
            <person name="Saif S."/>
            <person name="Shea T."/>
            <person name="Sykes S."/>
            <person name="Wortman J."/>
            <person name="Nusbaum C."/>
            <person name="Birren B."/>
        </authorList>
    </citation>
    <scope>NUCLEOTIDE SEQUENCE [LARGE SCALE GENOMIC DNA]</scope>
    <source>
        <strain evidence="1">APO3</strain>
    </source>
</reference>
<dbReference type="VEuPathDB" id="FungiDB:H257_08519"/>
<dbReference type="EMBL" id="KI913132">
    <property type="protein sequence ID" value="ETV77608.1"/>
    <property type="molecule type" value="Genomic_DNA"/>
</dbReference>
<dbReference type="OrthoDB" id="79020at2759"/>
<evidence type="ECO:0008006" key="2">
    <source>
        <dbReference type="Google" id="ProtNLM"/>
    </source>
</evidence>
<accession>W4GF86</accession>
<organism evidence="1">
    <name type="scientific">Aphanomyces astaci</name>
    <name type="common">Crayfish plague agent</name>
    <dbReference type="NCBI Taxonomy" id="112090"/>
    <lineage>
        <taxon>Eukaryota</taxon>
        <taxon>Sar</taxon>
        <taxon>Stramenopiles</taxon>
        <taxon>Oomycota</taxon>
        <taxon>Saprolegniomycetes</taxon>
        <taxon>Saprolegniales</taxon>
        <taxon>Verrucalvaceae</taxon>
        <taxon>Aphanomyces</taxon>
    </lineage>
</organism>
<sequence length="366" mass="41462">MSPMPPRTTPFQSKHYLEFGLEIVSRDQHGNPMVRCNFCTFEGRDKVEITEGGTRKRKSRVDVKYFTKPFTPLNYRSHLNGQHKESWEAYQQMSTSAKKEYFNDKISRSNTLHVHMDLTSDSIEYMIKAPIVDTIIGGLFFNAEAIQEEDCDDAGEDGERASNGAASYTVKIKNTMWYQLVIDHVGAGMSFKQTALAIGHAKNRAQVPKLAGINDLIVGQYVRVQVAVALQRIGDMLNNVKQVWAFSLAGDSSTHRGQSFFDLRLRLYWHGHLLNLHLVALPMFDRHTAENMFNMIVKLLDALFPKWRAKLIGVSSDGENKMTGRHRSLVTRLVAAVEYNVMRVWCAPHQINIIAKESADRIDGGT</sequence>
<proteinExistence type="predicted"/>
<dbReference type="STRING" id="112090.W4GF86"/>
<dbReference type="GeneID" id="20810515"/>
<dbReference type="AlphaFoldDB" id="W4GF86"/>
<gene>
    <name evidence="1" type="ORF">H257_08519</name>
</gene>
<dbReference type="RefSeq" id="XP_009832718.1">
    <property type="nucleotide sequence ID" value="XM_009834416.1"/>
</dbReference>
<dbReference type="PANTHER" id="PTHR37067:SF3">
    <property type="entry name" value="PX DOMAIN-CONTAINING PROTEIN"/>
    <property type="match status" value="1"/>
</dbReference>
<dbReference type="PANTHER" id="PTHR37067">
    <property type="entry name" value="PX DOMAIN-CONTAINING PROTEIN"/>
    <property type="match status" value="1"/>
</dbReference>
<protein>
    <recommendedName>
        <fullName evidence="2">DUF4371 domain-containing protein</fullName>
    </recommendedName>
</protein>